<accession>A0A5B7HG57</accession>
<name>A0A5B7HG57_PORTR</name>
<reference evidence="2 3" key="1">
    <citation type="submission" date="2019-05" db="EMBL/GenBank/DDBJ databases">
        <title>Another draft genome of Portunus trituberculatus and its Hox gene families provides insights of decapod evolution.</title>
        <authorList>
            <person name="Jeong J.-H."/>
            <person name="Song I."/>
            <person name="Kim S."/>
            <person name="Choi T."/>
            <person name="Kim D."/>
            <person name="Ryu S."/>
            <person name="Kim W."/>
        </authorList>
    </citation>
    <scope>NUCLEOTIDE SEQUENCE [LARGE SCALE GENOMIC DNA]</scope>
    <source>
        <tissue evidence="2">Muscle</tissue>
    </source>
</reference>
<keyword evidence="3" id="KW-1185">Reference proteome</keyword>
<comment type="caution">
    <text evidence="2">The sequence shown here is derived from an EMBL/GenBank/DDBJ whole genome shotgun (WGS) entry which is preliminary data.</text>
</comment>
<dbReference type="AlphaFoldDB" id="A0A5B7HG57"/>
<evidence type="ECO:0000313" key="2">
    <source>
        <dbReference type="EMBL" id="MPC68699.1"/>
    </source>
</evidence>
<sequence>MSHPNTKAMKHIMISVRDSVSSDVTKPATSTTITPPGPSSLSGWYHQHPTHSFSMATLLSSCVRNNVQANAVIVEATAWPQDNMAQYNTHAPPLFLLLKLVAVVCIQDITMRHQEMMVGTVMGIGFHDYLKIPRSCISWRNCEFLCPSKCPSIRELSWASQQACWLAERMLVSPVAT</sequence>
<organism evidence="2 3">
    <name type="scientific">Portunus trituberculatus</name>
    <name type="common">Swimming crab</name>
    <name type="synonym">Neptunus trituberculatus</name>
    <dbReference type="NCBI Taxonomy" id="210409"/>
    <lineage>
        <taxon>Eukaryota</taxon>
        <taxon>Metazoa</taxon>
        <taxon>Ecdysozoa</taxon>
        <taxon>Arthropoda</taxon>
        <taxon>Crustacea</taxon>
        <taxon>Multicrustacea</taxon>
        <taxon>Malacostraca</taxon>
        <taxon>Eumalacostraca</taxon>
        <taxon>Eucarida</taxon>
        <taxon>Decapoda</taxon>
        <taxon>Pleocyemata</taxon>
        <taxon>Brachyura</taxon>
        <taxon>Eubrachyura</taxon>
        <taxon>Portunoidea</taxon>
        <taxon>Portunidae</taxon>
        <taxon>Portuninae</taxon>
        <taxon>Portunus</taxon>
    </lineage>
</organism>
<dbReference type="Proteomes" id="UP000324222">
    <property type="component" value="Unassembled WGS sequence"/>
</dbReference>
<protein>
    <submittedName>
        <fullName evidence="2">Uncharacterized protein</fullName>
    </submittedName>
</protein>
<evidence type="ECO:0000256" key="1">
    <source>
        <dbReference type="SAM" id="MobiDB-lite"/>
    </source>
</evidence>
<feature type="region of interest" description="Disordered" evidence="1">
    <location>
        <begin position="20"/>
        <end position="41"/>
    </location>
</feature>
<dbReference type="EMBL" id="VSRR010028244">
    <property type="protein sequence ID" value="MPC68699.1"/>
    <property type="molecule type" value="Genomic_DNA"/>
</dbReference>
<feature type="compositionally biased region" description="Low complexity" evidence="1">
    <location>
        <begin position="27"/>
        <end position="41"/>
    </location>
</feature>
<proteinExistence type="predicted"/>
<gene>
    <name evidence="2" type="ORF">E2C01_062903</name>
</gene>
<evidence type="ECO:0000313" key="3">
    <source>
        <dbReference type="Proteomes" id="UP000324222"/>
    </source>
</evidence>